<proteinExistence type="predicted"/>
<sequence length="105" mass="11801">MKNPQKLCRKFKDASPEELRARLAEFAKVRNWDEYHNPRNLLLALMISDSNGLMAGRGSGINTTAQEIYDVLMYLFQLADVCGLDLGQASLSKIVNNAPKYPILD</sequence>
<dbReference type="SUPFAM" id="SSF101386">
    <property type="entry name" value="all-alpha NTP pyrophosphatases"/>
    <property type="match status" value="1"/>
</dbReference>
<name>A0AAU9P177_9ASTR</name>
<dbReference type="EMBL" id="CAKMRJ010005523">
    <property type="protein sequence ID" value="CAH1443788.1"/>
    <property type="molecule type" value="Genomic_DNA"/>
</dbReference>
<dbReference type="PANTHER" id="PTHR14552">
    <property type="match status" value="1"/>
</dbReference>
<dbReference type="PANTHER" id="PTHR14552:SF24">
    <property type="entry name" value="DCTP PYROPHOSPHATASE 1"/>
    <property type="match status" value="1"/>
</dbReference>
<protein>
    <submittedName>
        <fullName evidence="1">Uncharacterized protein</fullName>
    </submittedName>
</protein>
<comment type="caution">
    <text evidence="1">The sequence shown here is derived from an EMBL/GenBank/DDBJ whole genome shotgun (WGS) entry which is preliminary data.</text>
</comment>
<dbReference type="Proteomes" id="UP001157418">
    <property type="component" value="Unassembled WGS sequence"/>
</dbReference>
<organism evidence="1 2">
    <name type="scientific">Lactuca virosa</name>
    <dbReference type="NCBI Taxonomy" id="75947"/>
    <lineage>
        <taxon>Eukaryota</taxon>
        <taxon>Viridiplantae</taxon>
        <taxon>Streptophyta</taxon>
        <taxon>Embryophyta</taxon>
        <taxon>Tracheophyta</taxon>
        <taxon>Spermatophyta</taxon>
        <taxon>Magnoliopsida</taxon>
        <taxon>eudicotyledons</taxon>
        <taxon>Gunneridae</taxon>
        <taxon>Pentapetalae</taxon>
        <taxon>asterids</taxon>
        <taxon>campanulids</taxon>
        <taxon>Asterales</taxon>
        <taxon>Asteraceae</taxon>
        <taxon>Cichorioideae</taxon>
        <taxon>Cichorieae</taxon>
        <taxon>Lactucinae</taxon>
        <taxon>Lactuca</taxon>
    </lineage>
</organism>
<dbReference type="Gene3D" id="1.10.287.1080">
    <property type="entry name" value="MazG-like"/>
    <property type="match status" value="2"/>
</dbReference>
<reference evidence="1 2" key="1">
    <citation type="submission" date="2022-01" db="EMBL/GenBank/DDBJ databases">
        <authorList>
            <person name="Xiong W."/>
            <person name="Schranz E."/>
        </authorList>
    </citation>
    <scope>NUCLEOTIDE SEQUENCE [LARGE SCALE GENOMIC DNA]</scope>
</reference>
<accession>A0AAU9P177</accession>
<evidence type="ECO:0000313" key="2">
    <source>
        <dbReference type="Proteomes" id="UP001157418"/>
    </source>
</evidence>
<dbReference type="AlphaFoldDB" id="A0AAU9P177"/>
<evidence type="ECO:0000313" key="1">
    <source>
        <dbReference type="EMBL" id="CAH1443788.1"/>
    </source>
</evidence>
<keyword evidence="2" id="KW-1185">Reference proteome</keyword>
<gene>
    <name evidence="1" type="ORF">LVIROSA_LOCUS29679</name>
</gene>